<evidence type="ECO:0000256" key="1">
    <source>
        <dbReference type="SAM" id="Phobius"/>
    </source>
</evidence>
<dbReference type="PIRSF" id="PIRSF018266">
    <property type="entry name" value="FecR"/>
    <property type="match status" value="1"/>
</dbReference>
<evidence type="ECO:0000313" key="7">
    <source>
        <dbReference type="Proteomes" id="UP000298073"/>
    </source>
</evidence>
<protein>
    <submittedName>
        <fullName evidence="6">DUF4974 domain-containing protein</fullName>
    </submittedName>
</protein>
<keyword evidence="8" id="KW-1185">Reference proteome</keyword>
<accession>A0A4S2AA91</accession>
<evidence type="ECO:0000313" key="4">
    <source>
        <dbReference type="EMBL" id="GFH86007.1"/>
    </source>
</evidence>
<evidence type="ECO:0000313" key="6">
    <source>
        <dbReference type="EMBL" id="TGX97334.1"/>
    </source>
</evidence>
<dbReference type="InterPro" id="IPR012373">
    <property type="entry name" value="Ferrdict_sens_TM"/>
</dbReference>
<feature type="domain" description="Protein FecR C-terminal" evidence="3">
    <location>
        <begin position="243"/>
        <end position="313"/>
    </location>
</feature>
<reference evidence="5 7" key="1">
    <citation type="submission" date="2019-03" db="EMBL/GenBank/DDBJ databases">
        <title>Diversity of the mouse oral microbiome.</title>
        <authorList>
            <person name="Joseph S."/>
            <person name="Aduse-Opoku J."/>
            <person name="Curtis M."/>
            <person name="Wade W."/>
            <person name="Hashim A."/>
        </authorList>
    </citation>
    <scope>NUCLEOTIDE SEQUENCE [LARGE SCALE GENOMIC DNA]</scope>
    <source>
        <strain evidence="5 7">P2318</strain>
    </source>
</reference>
<feature type="domain" description="FecR protein" evidence="2">
    <location>
        <begin position="104"/>
        <end position="199"/>
    </location>
</feature>
<keyword evidence="1" id="KW-1133">Transmembrane helix</keyword>
<dbReference type="PANTHER" id="PTHR30273:SF2">
    <property type="entry name" value="PROTEIN FECR"/>
    <property type="match status" value="1"/>
</dbReference>
<evidence type="ECO:0000313" key="8">
    <source>
        <dbReference type="Proteomes" id="UP000305751"/>
    </source>
</evidence>
<evidence type="ECO:0000313" key="5">
    <source>
        <dbReference type="EMBL" id="TFU47371.1"/>
    </source>
</evidence>
<dbReference type="EMBL" id="BLLS01000026">
    <property type="protein sequence ID" value="GFH86007.1"/>
    <property type="molecule type" value="Genomic_DNA"/>
</dbReference>
<dbReference type="EMBL" id="SRZA01000091">
    <property type="protein sequence ID" value="TGX97334.1"/>
    <property type="molecule type" value="Genomic_DNA"/>
</dbReference>
<dbReference type="Proteomes" id="UP000298073">
    <property type="component" value="Unassembled WGS sequence"/>
</dbReference>
<reference evidence="6 8" key="2">
    <citation type="submission" date="2019-04" db="EMBL/GenBank/DDBJ databases">
        <title>Microbes associate with the intestines of laboratory mice.</title>
        <authorList>
            <person name="Navarre W."/>
            <person name="Wong E."/>
            <person name="Huang K."/>
            <person name="Tropini C."/>
            <person name="Ng K."/>
            <person name="Yu B."/>
        </authorList>
    </citation>
    <scope>NUCLEOTIDE SEQUENCE [LARGE SCALE GENOMIC DNA]</scope>
    <source>
        <strain evidence="6 8">NM70_E10</strain>
    </source>
</reference>
<dbReference type="Gene3D" id="3.55.50.30">
    <property type="match status" value="1"/>
</dbReference>
<proteinExistence type="predicted"/>
<gene>
    <name evidence="5" type="ORF">E4T97_15040</name>
    <name evidence="6" type="ORF">E5356_18160</name>
    <name evidence="4" type="ORF">IMSAGC001_01411</name>
</gene>
<dbReference type="InterPro" id="IPR006860">
    <property type="entry name" value="FecR"/>
</dbReference>
<dbReference type="GO" id="GO:0016989">
    <property type="term" value="F:sigma factor antagonist activity"/>
    <property type="evidence" value="ECO:0007669"/>
    <property type="project" value="TreeGrafter"/>
</dbReference>
<dbReference type="Proteomes" id="UP000491181">
    <property type="component" value="Unassembled WGS sequence"/>
</dbReference>
<dbReference type="AlphaFoldDB" id="A0A4S2AA91"/>
<dbReference type="RefSeq" id="WP_135038708.1">
    <property type="nucleotide sequence ID" value="NZ_BLLS01000026.1"/>
</dbReference>
<dbReference type="Pfam" id="PF04773">
    <property type="entry name" value="FecR"/>
    <property type="match status" value="1"/>
</dbReference>
<reference evidence="4 9" key="3">
    <citation type="journal article" date="2020" name="Microbiome">
        <title>Single-cell genomics of uncultured bacteria reveals dietary fiber responders in the mouse gut microbiota.</title>
        <authorList>
            <person name="Chijiiwa R."/>
            <person name="Hosokawa M."/>
            <person name="Kogawa M."/>
            <person name="Nishikawa Y."/>
            <person name="Ide K."/>
            <person name="Sakanashi C."/>
            <person name="Takahashi K."/>
            <person name="Takeyama H."/>
        </authorList>
    </citation>
    <scope>NUCLEOTIDE SEQUENCE [LARGE SCALE GENOMIC DNA]</scope>
    <source>
        <strain evidence="4">IMSAGC_001</strain>
    </source>
</reference>
<name>A0A4S2AA91_9BACE</name>
<organism evidence="6 8">
    <name type="scientific">Bacteroides acidifaciens</name>
    <dbReference type="NCBI Taxonomy" id="85831"/>
    <lineage>
        <taxon>Bacteria</taxon>
        <taxon>Pseudomonadati</taxon>
        <taxon>Bacteroidota</taxon>
        <taxon>Bacteroidia</taxon>
        <taxon>Bacteroidales</taxon>
        <taxon>Bacteroidaceae</taxon>
        <taxon>Bacteroides</taxon>
    </lineage>
</organism>
<dbReference type="Gene3D" id="2.60.120.1440">
    <property type="match status" value="1"/>
</dbReference>
<dbReference type="InterPro" id="IPR032508">
    <property type="entry name" value="FecR_C"/>
</dbReference>
<dbReference type="EMBL" id="SPPV01000037">
    <property type="protein sequence ID" value="TFU47371.1"/>
    <property type="molecule type" value="Genomic_DNA"/>
</dbReference>
<comment type="caution">
    <text evidence="6">The sequence shown here is derived from an EMBL/GenBank/DDBJ whole genome shotgun (WGS) entry which is preliminary data.</text>
</comment>
<keyword evidence="1" id="KW-0472">Membrane</keyword>
<dbReference type="OrthoDB" id="643766at2"/>
<feature type="transmembrane region" description="Helical" evidence="1">
    <location>
        <begin position="69"/>
        <end position="87"/>
    </location>
</feature>
<evidence type="ECO:0000259" key="2">
    <source>
        <dbReference type="Pfam" id="PF04773"/>
    </source>
</evidence>
<dbReference type="FunFam" id="2.60.120.1440:FF:000001">
    <property type="entry name" value="Putative anti-sigma factor"/>
    <property type="match status" value="1"/>
</dbReference>
<dbReference type="Proteomes" id="UP000305751">
    <property type="component" value="Unassembled WGS sequence"/>
</dbReference>
<evidence type="ECO:0000259" key="3">
    <source>
        <dbReference type="Pfam" id="PF16344"/>
    </source>
</evidence>
<sequence length="314" mass="36925">MDVRLLNKYIAGDVLPEEKKEVIRWMRESEKHREQLMQLHRIYNATLWNGNVDSRDSKNTEKKRPVMRYLWASMKIAAVVAMLAFIIHKEYQDYRLEHSTDVQTVTVPAGQRASLILADGTTVWLNSNSTLKYPANGFHSKNRKVTLEGEGYFEVAHDEKHPFIVETEKYDIRVLGTTFNVSAYPNSDMFETSLIEGKVTVYQPDTQHEVTLKPHEKVEAKDEKLYKETFSSDNDFLWRMGIYSFKDEPLETVFKKLEQYYEVKIINKNEEIASRPCTGKFRQKEGIEHVMKVLQKYVKFNYTQDDEKNQIIIY</sequence>
<dbReference type="PANTHER" id="PTHR30273">
    <property type="entry name" value="PERIPLASMIC SIGNAL SENSOR AND SIGMA FACTOR ACTIVATOR FECR-RELATED"/>
    <property type="match status" value="1"/>
</dbReference>
<evidence type="ECO:0000313" key="9">
    <source>
        <dbReference type="Proteomes" id="UP000491181"/>
    </source>
</evidence>
<dbReference type="Pfam" id="PF16344">
    <property type="entry name" value="FecR_C"/>
    <property type="match status" value="1"/>
</dbReference>
<keyword evidence="1" id="KW-0812">Transmembrane</keyword>